<reference evidence="1 2" key="1">
    <citation type="journal article" date="2022" name="Plant J.">
        <title>Chromosome-level genome of Camellia lanceoleosa provides a valuable resource for understanding genome evolution and self-incompatibility.</title>
        <authorList>
            <person name="Gong W."/>
            <person name="Xiao S."/>
            <person name="Wang L."/>
            <person name="Liao Z."/>
            <person name="Chang Y."/>
            <person name="Mo W."/>
            <person name="Hu G."/>
            <person name="Li W."/>
            <person name="Zhao G."/>
            <person name="Zhu H."/>
            <person name="Hu X."/>
            <person name="Ji K."/>
            <person name="Xiang X."/>
            <person name="Song Q."/>
            <person name="Yuan D."/>
            <person name="Jin S."/>
            <person name="Zhang L."/>
        </authorList>
    </citation>
    <scope>NUCLEOTIDE SEQUENCE [LARGE SCALE GENOMIC DNA]</scope>
    <source>
        <strain evidence="1">SQ_2022a</strain>
    </source>
</reference>
<keyword evidence="2" id="KW-1185">Reference proteome</keyword>
<sequence>MDGGDRRDEIVEEMCRASVEWWNTFRCVEWIVNLTNKIRRRRKSSTCMIGIEKDATLEYMIHITKLGQTFLELLSEALGLKPDHPSLMDCGKVCSLVCHYYLACLESELTLGNSQHLDPAFLTLLLTKQIGGLQVLHQNQWIDVEPIEGGLIINVGDFLQIVSNGKFKSVDHRVVSNRVGPRMSITLFS</sequence>
<comment type="caution">
    <text evidence="1">The sequence shown here is derived from an EMBL/GenBank/DDBJ whole genome shotgun (WGS) entry which is preliminary data.</text>
</comment>
<gene>
    <name evidence="1" type="ORF">LOK49_LG08G02748</name>
</gene>
<evidence type="ECO:0000313" key="2">
    <source>
        <dbReference type="Proteomes" id="UP001060215"/>
    </source>
</evidence>
<proteinExistence type="predicted"/>
<evidence type="ECO:0000313" key="1">
    <source>
        <dbReference type="EMBL" id="KAI8003775.1"/>
    </source>
</evidence>
<accession>A0ACC0GRI7</accession>
<organism evidence="1 2">
    <name type="scientific">Camellia lanceoleosa</name>
    <dbReference type="NCBI Taxonomy" id="1840588"/>
    <lineage>
        <taxon>Eukaryota</taxon>
        <taxon>Viridiplantae</taxon>
        <taxon>Streptophyta</taxon>
        <taxon>Embryophyta</taxon>
        <taxon>Tracheophyta</taxon>
        <taxon>Spermatophyta</taxon>
        <taxon>Magnoliopsida</taxon>
        <taxon>eudicotyledons</taxon>
        <taxon>Gunneridae</taxon>
        <taxon>Pentapetalae</taxon>
        <taxon>asterids</taxon>
        <taxon>Ericales</taxon>
        <taxon>Theaceae</taxon>
        <taxon>Camellia</taxon>
    </lineage>
</organism>
<dbReference type="Proteomes" id="UP001060215">
    <property type="component" value="Chromosome 9"/>
</dbReference>
<name>A0ACC0GRI7_9ERIC</name>
<protein>
    <submittedName>
        <fullName evidence="1">Uncharacterized protein</fullName>
    </submittedName>
</protein>
<dbReference type="EMBL" id="CM045766">
    <property type="protein sequence ID" value="KAI8003775.1"/>
    <property type="molecule type" value="Genomic_DNA"/>
</dbReference>